<dbReference type="Gene3D" id="2.40.170.20">
    <property type="entry name" value="TonB-dependent receptor, beta-barrel domain"/>
    <property type="match status" value="1"/>
</dbReference>
<keyword evidence="2" id="KW-0813">Transport</keyword>
<dbReference type="PANTHER" id="PTHR30069:SF46">
    <property type="entry name" value="OAR PROTEIN"/>
    <property type="match status" value="1"/>
</dbReference>
<proteinExistence type="predicted"/>
<dbReference type="Proteomes" id="UP000321820">
    <property type="component" value="Chromosome"/>
</dbReference>
<dbReference type="InterPro" id="IPR039426">
    <property type="entry name" value="TonB-dep_rcpt-like"/>
</dbReference>
<dbReference type="Pfam" id="PF25183">
    <property type="entry name" value="OMP_b-brl_4"/>
    <property type="match status" value="1"/>
</dbReference>
<evidence type="ECO:0000256" key="2">
    <source>
        <dbReference type="ARBA" id="ARBA00022448"/>
    </source>
</evidence>
<keyword evidence="7" id="KW-0732">Signal</keyword>
<dbReference type="SUPFAM" id="SSF56935">
    <property type="entry name" value="Porins"/>
    <property type="match status" value="1"/>
</dbReference>
<dbReference type="OrthoDB" id="97893at2"/>
<reference evidence="9 10" key="1">
    <citation type="submission" date="2019-08" db="EMBL/GenBank/DDBJ databases">
        <title>Complete genome sequence of Terriglobus albidus strain ORNL.</title>
        <authorList>
            <person name="Podar M."/>
        </authorList>
    </citation>
    <scope>NUCLEOTIDE SEQUENCE [LARGE SCALE GENOMIC DNA]</scope>
    <source>
        <strain evidence="9 10">ORNL</strain>
    </source>
</reference>
<name>A0A5B9E5W2_9BACT</name>
<dbReference type="InterPro" id="IPR008969">
    <property type="entry name" value="CarboxyPept-like_regulatory"/>
</dbReference>
<dbReference type="SUPFAM" id="SSF49464">
    <property type="entry name" value="Carboxypeptidase regulatory domain-like"/>
    <property type="match status" value="1"/>
</dbReference>
<keyword evidence="9" id="KW-0675">Receptor</keyword>
<evidence type="ECO:0000313" key="9">
    <source>
        <dbReference type="EMBL" id="QEE27189.1"/>
    </source>
</evidence>
<dbReference type="GO" id="GO:0015344">
    <property type="term" value="F:siderophore uptake transmembrane transporter activity"/>
    <property type="evidence" value="ECO:0007669"/>
    <property type="project" value="TreeGrafter"/>
</dbReference>
<keyword evidence="5" id="KW-0472">Membrane</keyword>
<keyword evidence="6" id="KW-0998">Cell outer membrane</keyword>
<evidence type="ECO:0000313" key="10">
    <source>
        <dbReference type="Proteomes" id="UP000321820"/>
    </source>
</evidence>
<feature type="chain" id="PRO_5022740524" evidence="7">
    <location>
        <begin position="28"/>
        <end position="1095"/>
    </location>
</feature>
<dbReference type="RefSeq" id="WP_147646382.1">
    <property type="nucleotide sequence ID" value="NZ_CP042806.1"/>
</dbReference>
<dbReference type="KEGG" id="talb:FTW19_03670"/>
<gene>
    <name evidence="9" type="ORF">FTW19_03670</name>
</gene>
<evidence type="ECO:0000259" key="8">
    <source>
        <dbReference type="Pfam" id="PF25183"/>
    </source>
</evidence>
<accession>A0A5B9E5W2</accession>
<evidence type="ECO:0000256" key="6">
    <source>
        <dbReference type="ARBA" id="ARBA00023237"/>
    </source>
</evidence>
<organism evidence="9 10">
    <name type="scientific">Terriglobus albidus</name>
    <dbReference type="NCBI Taxonomy" id="1592106"/>
    <lineage>
        <taxon>Bacteria</taxon>
        <taxon>Pseudomonadati</taxon>
        <taxon>Acidobacteriota</taxon>
        <taxon>Terriglobia</taxon>
        <taxon>Terriglobales</taxon>
        <taxon>Acidobacteriaceae</taxon>
        <taxon>Terriglobus</taxon>
    </lineage>
</organism>
<feature type="signal peptide" evidence="7">
    <location>
        <begin position="1"/>
        <end position="27"/>
    </location>
</feature>
<evidence type="ECO:0000256" key="5">
    <source>
        <dbReference type="ARBA" id="ARBA00023136"/>
    </source>
</evidence>
<evidence type="ECO:0000256" key="1">
    <source>
        <dbReference type="ARBA" id="ARBA00004571"/>
    </source>
</evidence>
<evidence type="ECO:0000256" key="3">
    <source>
        <dbReference type="ARBA" id="ARBA00022452"/>
    </source>
</evidence>
<sequence>MKIAKICSTRVFAAVLTAGMLVIPAYIATPRALAQTAATGTISGTITDASGAAVPNTTVVITNTDTGASRTVTTNNDGDYSSTFLQPGHYEIVAGGTGNFGKVTRKNLILTVGQTLSVDEKLPAASVSQDVTISDVSPLIDSEKTEISQTVDQQLVSNLPVNGRRWDNFVLLTTNVVPDGNSGLISYRGISGLYNTNLVDGANNQQAFFSEARGRAIGSPYVFSQDSIKEFASSASGYSAEFGQAAGGQVNAITKSGTNTIHGDLFYYLRYPTLNALDPFAKFTGRNSNQPFLLTPTVRQQQQFGGSVGGPIIKDKLFYFFTYDGFRKVNPLLYTSSITASQLAGYTCPTSTGVSPTQCDAAKAYILSGQTAVSRNVTQDIFFPRLDYQLNGNNHISVNFNWQNYKQPNGYTTSATANNSSASTNGRADFHERFLVANWESVVSPKSANTVRFQWSRDLETTGANAPGPSVTISGLFAYGMPNALPRGAFPDEHRWQFADIFSTVHGKHSLKFGADINLIHEQLSNLFQGGGIYSYSQATPLLSFQSWVQDVYGMNGGRHYNTFTQVNDPITHVGADDFWNKNIAGFAEDAWKLRNDFTLTVGVRYDVQLIPAPPRPYTNSYNGVASPLGNYYTNTIKNNMKMVQPRIGFAWSPIDGMVVRGGYGMFYGLTSGSTLYCTRVENGVYQQQYTVGPGAAGAPQNMGVLFTPPGPALAAPFAGAVTPTVQNTGAGAIPLSFRGQDPNFTNPYTHSIDLAVEQRLPGNVSFTMSYIGTRGMRLPYFIDANLPRSTSSKTWDIINSTGVTQSTIKVPFYSGTRPSPNDGIILVGFSGINSWYHSGAFSIRKPFSHGVELLANYTWAKAIDGSQVSGQNGTFNGTNAISDPFNLKNPGTLNEYGRSDLDMRGRFVGSIVYAPTFGLSNSILRYAANGWTVSGTATEQTGLPLTQFVSNFLSAANGGGIDGGVTGGVVSLFASSTGGRAPQYSRNNIPGPGIRNVDARVSRSFPIHESVKFEVFAEVFNLANRRHIIGQSTSAFSVLPTFNTASAPSQAGACLGHSNSCIAPFTATPFGAPTSTSSVLFGPRQVQVAAKLWF</sequence>
<dbReference type="InterPro" id="IPR036942">
    <property type="entry name" value="Beta-barrel_TonB_sf"/>
</dbReference>
<dbReference type="EMBL" id="CP042806">
    <property type="protein sequence ID" value="QEE27189.1"/>
    <property type="molecule type" value="Genomic_DNA"/>
</dbReference>
<dbReference type="Pfam" id="PF13620">
    <property type="entry name" value="CarboxypepD_reg"/>
    <property type="match status" value="1"/>
</dbReference>
<comment type="subcellular location">
    <subcellularLocation>
        <location evidence="1">Cell outer membrane</location>
        <topology evidence="1">Multi-pass membrane protein</topology>
    </subcellularLocation>
</comment>
<protein>
    <submittedName>
        <fullName evidence="9">TonB-dependent receptor</fullName>
    </submittedName>
</protein>
<dbReference type="InterPro" id="IPR057601">
    <property type="entry name" value="Oar-like_b-barrel"/>
</dbReference>
<feature type="domain" description="TonB-dependent transporter Oar-like beta-barrel" evidence="8">
    <location>
        <begin position="253"/>
        <end position="1088"/>
    </location>
</feature>
<keyword evidence="3" id="KW-1134">Transmembrane beta strand</keyword>
<keyword evidence="10" id="KW-1185">Reference proteome</keyword>
<dbReference type="GO" id="GO:0009279">
    <property type="term" value="C:cell outer membrane"/>
    <property type="evidence" value="ECO:0007669"/>
    <property type="project" value="UniProtKB-SubCell"/>
</dbReference>
<evidence type="ECO:0000256" key="7">
    <source>
        <dbReference type="SAM" id="SignalP"/>
    </source>
</evidence>
<keyword evidence="4" id="KW-0812">Transmembrane</keyword>
<evidence type="ECO:0000256" key="4">
    <source>
        <dbReference type="ARBA" id="ARBA00022692"/>
    </source>
</evidence>
<dbReference type="Gene3D" id="2.60.40.1120">
    <property type="entry name" value="Carboxypeptidase-like, regulatory domain"/>
    <property type="match status" value="1"/>
</dbReference>
<dbReference type="PANTHER" id="PTHR30069">
    <property type="entry name" value="TONB-DEPENDENT OUTER MEMBRANE RECEPTOR"/>
    <property type="match status" value="1"/>
</dbReference>
<dbReference type="GO" id="GO:0044718">
    <property type="term" value="P:siderophore transmembrane transport"/>
    <property type="evidence" value="ECO:0007669"/>
    <property type="project" value="TreeGrafter"/>
</dbReference>
<dbReference type="AlphaFoldDB" id="A0A5B9E5W2"/>